<dbReference type="Gene3D" id="3.90.45.10">
    <property type="entry name" value="Peptide deformylase"/>
    <property type="match status" value="1"/>
</dbReference>
<dbReference type="GO" id="GO:0042586">
    <property type="term" value="F:peptide deformylase activity"/>
    <property type="evidence" value="ECO:0007669"/>
    <property type="project" value="InterPro"/>
</dbReference>
<dbReference type="SUPFAM" id="SSF56420">
    <property type="entry name" value="Peptide deformylase"/>
    <property type="match status" value="1"/>
</dbReference>
<organism evidence="2">
    <name type="scientific">marine metagenome</name>
    <dbReference type="NCBI Taxonomy" id="408172"/>
    <lineage>
        <taxon>unclassified sequences</taxon>
        <taxon>metagenomes</taxon>
        <taxon>ecological metagenomes</taxon>
    </lineage>
</organism>
<comment type="similarity">
    <text evidence="1">Belongs to the polypeptide deformylase family.</text>
</comment>
<dbReference type="PIRSF" id="PIRSF004749">
    <property type="entry name" value="Pep_def"/>
    <property type="match status" value="1"/>
</dbReference>
<name>A0A382B0L8_9ZZZZ</name>
<dbReference type="NCBIfam" id="NF001159">
    <property type="entry name" value="PRK00150.1-3"/>
    <property type="match status" value="1"/>
</dbReference>
<dbReference type="PANTHER" id="PTHR10458">
    <property type="entry name" value="PEPTIDE DEFORMYLASE"/>
    <property type="match status" value="1"/>
</dbReference>
<dbReference type="PANTHER" id="PTHR10458:SF22">
    <property type="entry name" value="PEPTIDE DEFORMYLASE"/>
    <property type="match status" value="1"/>
</dbReference>
<evidence type="ECO:0000313" key="2">
    <source>
        <dbReference type="EMBL" id="SVB07346.1"/>
    </source>
</evidence>
<dbReference type="InterPro" id="IPR023635">
    <property type="entry name" value="Peptide_deformylase"/>
</dbReference>
<dbReference type="AlphaFoldDB" id="A0A382B0L8"/>
<dbReference type="InterPro" id="IPR036821">
    <property type="entry name" value="Peptide_deformylase_sf"/>
</dbReference>
<evidence type="ECO:0000256" key="1">
    <source>
        <dbReference type="ARBA" id="ARBA00010759"/>
    </source>
</evidence>
<gene>
    <name evidence="2" type="ORF">METZ01_LOCUS160200</name>
</gene>
<evidence type="ECO:0008006" key="3">
    <source>
        <dbReference type="Google" id="ProtNLM"/>
    </source>
</evidence>
<dbReference type="Pfam" id="PF01327">
    <property type="entry name" value="Pep_deformylase"/>
    <property type="match status" value="1"/>
</dbReference>
<dbReference type="CDD" id="cd00487">
    <property type="entry name" value="Pep_deformylase"/>
    <property type="match status" value="1"/>
</dbReference>
<dbReference type="EMBL" id="UINC01027682">
    <property type="protein sequence ID" value="SVB07346.1"/>
    <property type="molecule type" value="Genomic_DNA"/>
</dbReference>
<dbReference type="HAMAP" id="MF_00163">
    <property type="entry name" value="Pep_deformylase"/>
    <property type="match status" value="1"/>
</dbReference>
<sequence>MAVKDIVHYGDPILRKKCSPVKDFSNLESLIDDLFDTMYEAEGIGLAANQVGLDLNLFVIHISDTDEDDIPRVFINGEILISEGKCVFPEGCLSMPLVSLEVARPETITFRYQSLDKGWEEEVFSDLLGRAIQHEMDHLNGILIIDRVSSIEKMKVNKELKEIKRNAEKKMGKRSIEKMFVL</sequence>
<dbReference type="PRINTS" id="PR01576">
    <property type="entry name" value="PDEFORMYLASE"/>
</dbReference>
<protein>
    <recommendedName>
        <fullName evidence="3">Peptide deformylase</fullName>
    </recommendedName>
</protein>
<proteinExistence type="inferred from homology"/>
<accession>A0A382B0L8</accession>
<reference evidence="2" key="1">
    <citation type="submission" date="2018-05" db="EMBL/GenBank/DDBJ databases">
        <authorList>
            <person name="Lanie J.A."/>
            <person name="Ng W.-L."/>
            <person name="Kazmierczak K.M."/>
            <person name="Andrzejewski T.M."/>
            <person name="Davidsen T.M."/>
            <person name="Wayne K.J."/>
            <person name="Tettelin H."/>
            <person name="Glass J.I."/>
            <person name="Rusch D."/>
            <person name="Podicherti R."/>
            <person name="Tsui H.-C.T."/>
            <person name="Winkler M.E."/>
        </authorList>
    </citation>
    <scope>NUCLEOTIDE SEQUENCE</scope>
</reference>
<dbReference type="NCBIfam" id="TIGR00079">
    <property type="entry name" value="pept_deformyl"/>
    <property type="match status" value="1"/>
</dbReference>